<dbReference type="EMBL" id="BK032642">
    <property type="protein sequence ID" value="DAF52796.1"/>
    <property type="molecule type" value="Genomic_DNA"/>
</dbReference>
<sequence length="503" mass="56168">MIKKIGANSYGVVEYAISTEEEVTHLPHLVGQGSTCIVVATGNVYMFNEENSSWHSLVDSSIVVKPDGAYNKPEITSLTMTPINPAWGEVVTFNYEATYDNSSKAEEKWYNKCNNYPVGKNKVGVQVKDQRGKWSDIKYIEFRIVEPKKPVISDFRIEPAEPVVDQTISYLYDVEFENERITKRDEWFSSNKKTQYDLAGKQSIQLKVKDNRNLWSEAATLTFTVGKKTVNKEESESLTKTTNQTYTIPQGWTFSSVSGVGTHQNGQVVFNAVGQCVVKVTKPYEEENQKGIITKTVTITVNKQQIIKEEEQTATVKANQKYIIPVWYNFASVDGVGSRVLQTNEIIFSGSGVSTVKAKKVEESDLATTTTTLTTTITVEETVAFDGYLTIASEDWVTIYAEGSGDCTFNLETASKVSMAFFGNSSTEGLYKKQYSNIQLNGQPLDLTNVIPSVDSDKIESHSYLDGVLKIATKYTGVWAPVFYVIDLEQGENTITFDCVDWD</sequence>
<proteinExistence type="predicted"/>
<reference evidence="1" key="1">
    <citation type="journal article" date="2021" name="Proc. Natl. Acad. Sci. U.S.A.">
        <title>A Catalog of Tens of Thousands of Viruses from Human Metagenomes Reveals Hidden Associations with Chronic Diseases.</title>
        <authorList>
            <person name="Tisza M.J."/>
            <person name="Buck C.B."/>
        </authorList>
    </citation>
    <scope>NUCLEOTIDE SEQUENCE</scope>
    <source>
        <strain evidence="1">CtqSm5</strain>
    </source>
</reference>
<evidence type="ECO:0000313" key="1">
    <source>
        <dbReference type="EMBL" id="DAF52796.1"/>
    </source>
</evidence>
<name>A0A8S5SP09_9CAUD</name>
<organism evidence="1">
    <name type="scientific">Siphoviridae sp. ctqSm5</name>
    <dbReference type="NCBI Taxonomy" id="2827949"/>
    <lineage>
        <taxon>Viruses</taxon>
        <taxon>Duplodnaviria</taxon>
        <taxon>Heunggongvirae</taxon>
        <taxon>Uroviricota</taxon>
        <taxon>Caudoviricetes</taxon>
    </lineage>
</organism>
<protein>
    <submittedName>
        <fullName evidence="1">Uncharacterized protein</fullName>
    </submittedName>
</protein>
<accession>A0A8S5SP09</accession>